<feature type="transmembrane region" description="Helical" evidence="7">
    <location>
        <begin position="213"/>
        <end position="233"/>
    </location>
</feature>
<keyword evidence="5 7" id="KW-1133">Transmembrane helix</keyword>
<reference evidence="10" key="1">
    <citation type="journal article" date="2019" name="Int. J. Syst. Evol. Microbiol.">
        <title>The Global Catalogue of Microorganisms (GCM) 10K type strain sequencing project: providing services to taxonomists for standard genome sequencing and annotation.</title>
        <authorList>
            <consortium name="The Broad Institute Genomics Platform"/>
            <consortium name="The Broad Institute Genome Sequencing Center for Infectious Disease"/>
            <person name="Wu L."/>
            <person name="Ma J."/>
        </authorList>
    </citation>
    <scope>NUCLEOTIDE SEQUENCE [LARGE SCALE GENOMIC DNA]</scope>
    <source>
        <strain evidence="10">CCM 8896</strain>
    </source>
</reference>
<evidence type="ECO:0000256" key="4">
    <source>
        <dbReference type="ARBA" id="ARBA00022692"/>
    </source>
</evidence>
<keyword evidence="2" id="KW-0813">Transport</keyword>
<feature type="transmembrane region" description="Helical" evidence="7">
    <location>
        <begin position="170"/>
        <end position="192"/>
    </location>
</feature>
<feature type="transmembrane region" description="Helical" evidence="7">
    <location>
        <begin position="253"/>
        <end position="273"/>
    </location>
</feature>
<keyword evidence="4 7" id="KW-0812">Transmembrane</keyword>
<name>A0ABW4J8D0_9LACO</name>
<accession>A0ABW4J8D0</accession>
<gene>
    <name evidence="9" type="ORF">ACFQ5M_10985</name>
</gene>
<proteinExistence type="predicted"/>
<evidence type="ECO:0000256" key="6">
    <source>
        <dbReference type="ARBA" id="ARBA00023136"/>
    </source>
</evidence>
<feature type="transmembrane region" description="Helical" evidence="7">
    <location>
        <begin position="15"/>
        <end position="39"/>
    </location>
</feature>
<evidence type="ECO:0000256" key="1">
    <source>
        <dbReference type="ARBA" id="ARBA00004651"/>
    </source>
</evidence>
<protein>
    <submittedName>
        <fullName evidence="9">MFS transporter</fullName>
    </submittedName>
</protein>
<comment type="caution">
    <text evidence="9">The sequence shown here is derived from an EMBL/GenBank/DDBJ whole genome shotgun (WGS) entry which is preliminary data.</text>
</comment>
<evidence type="ECO:0000256" key="2">
    <source>
        <dbReference type="ARBA" id="ARBA00022448"/>
    </source>
</evidence>
<dbReference type="EMBL" id="JBHTOP010000026">
    <property type="protein sequence ID" value="MFD1672627.1"/>
    <property type="molecule type" value="Genomic_DNA"/>
</dbReference>
<dbReference type="SUPFAM" id="SSF103473">
    <property type="entry name" value="MFS general substrate transporter"/>
    <property type="match status" value="1"/>
</dbReference>
<feature type="transmembrane region" description="Helical" evidence="7">
    <location>
        <begin position="142"/>
        <end position="164"/>
    </location>
</feature>
<dbReference type="InterPro" id="IPR001958">
    <property type="entry name" value="Tet-R_TetA/multi-R_MdtG-like"/>
</dbReference>
<sequence length="405" mass="44259">MDDESRRKGPWRRNLTVLWFCTFVAGVAFSEIMPFLSLYVGTMGNFSRSQVTIYSGLVYGATALVTAIASPLWGKLADKKGRKVMLLRSSLGMAFVFAMMGFVHNVWLLILLRAIQGIFAGYIPNAQALVAAQTPMAKSGAALGTLTTGYTSGMLLGPVIGGALAQLFSIRLTFIITAILLVITFLMSWGLVTEQFVPVKLEGNQKQNYNLRALPNARLIFILMLSTMIIQLGNNSIAPIISLYVKELMHHQGSVTVVAGIIAALPGISNIIMAPKLGRYGDAHGSGKVLLFGYLFAIVMYFPQGLILNVWVLGFLRLMVGVSDAALFPEIQTLLTKNSPVNMTSYIFSWNQSFQSLGNMFGSLLGGFIAGIFDYNAVFITTALLLLVNFILLWRFAPEVRLKKA</sequence>
<evidence type="ECO:0000259" key="8">
    <source>
        <dbReference type="PROSITE" id="PS50850"/>
    </source>
</evidence>
<feature type="transmembrane region" description="Helical" evidence="7">
    <location>
        <begin position="51"/>
        <end position="73"/>
    </location>
</feature>
<keyword evidence="6 7" id="KW-0472">Membrane</keyword>
<feature type="domain" description="Major facilitator superfamily (MFS) profile" evidence="8">
    <location>
        <begin position="14"/>
        <end position="401"/>
    </location>
</feature>
<keyword evidence="3" id="KW-1003">Cell membrane</keyword>
<feature type="transmembrane region" description="Helical" evidence="7">
    <location>
        <begin position="379"/>
        <end position="397"/>
    </location>
</feature>
<dbReference type="InterPro" id="IPR036259">
    <property type="entry name" value="MFS_trans_sf"/>
</dbReference>
<feature type="transmembrane region" description="Helical" evidence="7">
    <location>
        <begin position="356"/>
        <end position="373"/>
    </location>
</feature>
<dbReference type="PROSITE" id="PS50850">
    <property type="entry name" value="MFS"/>
    <property type="match status" value="1"/>
</dbReference>
<dbReference type="Pfam" id="PF07690">
    <property type="entry name" value="MFS_1"/>
    <property type="match status" value="2"/>
</dbReference>
<dbReference type="PANTHER" id="PTHR43414:SF1">
    <property type="entry name" value="PEPTIDE PERMEASE"/>
    <property type="match status" value="1"/>
</dbReference>
<dbReference type="InterPro" id="IPR020846">
    <property type="entry name" value="MFS_dom"/>
</dbReference>
<dbReference type="PRINTS" id="PR01035">
    <property type="entry name" value="TCRTETA"/>
</dbReference>
<feature type="transmembrane region" description="Helical" evidence="7">
    <location>
        <begin position="285"/>
        <end position="302"/>
    </location>
</feature>
<dbReference type="Gene3D" id="1.20.1250.20">
    <property type="entry name" value="MFS general substrate transporter like domains"/>
    <property type="match status" value="2"/>
</dbReference>
<evidence type="ECO:0000313" key="9">
    <source>
        <dbReference type="EMBL" id="MFD1672627.1"/>
    </source>
</evidence>
<feature type="transmembrane region" description="Helical" evidence="7">
    <location>
        <begin position="85"/>
        <end position="104"/>
    </location>
</feature>
<dbReference type="InterPro" id="IPR011701">
    <property type="entry name" value="MFS"/>
</dbReference>
<dbReference type="Proteomes" id="UP001597267">
    <property type="component" value="Unassembled WGS sequence"/>
</dbReference>
<comment type="subcellular location">
    <subcellularLocation>
        <location evidence="1">Cell membrane</location>
        <topology evidence="1">Multi-pass membrane protein</topology>
    </subcellularLocation>
</comment>
<keyword evidence="10" id="KW-1185">Reference proteome</keyword>
<evidence type="ECO:0000256" key="3">
    <source>
        <dbReference type="ARBA" id="ARBA00022475"/>
    </source>
</evidence>
<organism evidence="9 10">
    <name type="scientific">Agrilactobacillus yilanensis</name>
    <dbReference type="NCBI Taxonomy" id="2485997"/>
    <lineage>
        <taxon>Bacteria</taxon>
        <taxon>Bacillati</taxon>
        <taxon>Bacillota</taxon>
        <taxon>Bacilli</taxon>
        <taxon>Lactobacillales</taxon>
        <taxon>Lactobacillaceae</taxon>
        <taxon>Agrilactobacillus</taxon>
    </lineage>
</organism>
<evidence type="ECO:0000256" key="5">
    <source>
        <dbReference type="ARBA" id="ARBA00022989"/>
    </source>
</evidence>
<evidence type="ECO:0000313" key="10">
    <source>
        <dbReference type="Proteomes" id="UP001597267"/>
    </source>
</evidence>
<dbReference type="PANTHER" id="PTHR43414">
    <property type="entry name" value="MULTIDRUG RESISTANCE PROTEIN MDTG"/>
    <property type="match status" value="1"/>
</dbReference>
<dbReference type="RefSeq" id="WP_125711796.1">
    <property type="nucleotide sequence ID" value="NZ_JBHTOP010000026.1"/>
</dbReference>
<evidence type="ECO:0000256" key="7">
    <source>
        <dbReference type="SAM" id="Phobius"/>
    </source>
</evidence>